<comment type="caution">
    <text evidence="2">The sequence shown here is derived from an EMBL/GenBank/DDBJ whole genome shotgun (WGS) entry which is preliminary data.</text>
</comment>
<reference evidence="2" key="1">
    <citation type="journal article" date="2022" name="bioRxiv">
        <title>Sequencing and chromosome-scale assembly of the giantPleurodeles waltlgenome.</title>
        <authorList>
            <person name="Brown T."/>
            <person name="Elewa A."/>
            <person name="Iarovenko S."/>
            <person name="Subramanian E."/>
            <person name="Araus A.J."/>
            <person name="Petzold A."/>
            <person name="Susuki M."/>
            <person name="Suzuki K.-i.T."/>
            <person name="Hayashi T."/>
            <person name="Toyoda A."/>
            <person name="Oliveira C."/>
            <person name="Osipova E."/>
            <person name="Leigh N.D."/>
            <person name="Simon A."/>
            <person name="Yun M.H."/>
        </authorList>
    </citation>
    <scope>NUCLEOTIDE SEQUENCE</scope>
    <source>
        <strain evidence="2">20211129_DDA</strain>
        <tissue evidence="2">Liver</tissue>
    </source>
</reference>
<accession>A0AAV7QLZ5</accession>
<keyword evidence="3" id="KW-1185">Reference proteome</keyword>
<feature type="region of interest" description="Disordered" evidence="1">
    <location>
        <begin position="11"/>
        <end position="89"/>
    </location>
</feature>
<protein>
    <submittedName>
        <fullName evidence="2">Uncharacterized protein</fullName>
    </submittedName>
</protein>
<feature type="compositionally biased region" description="Basic and acidic residues" evidence="1">
    <location>
        <begin position="45"/>
        <end position="64"/>
    </location>
</feature>
<gene>
    <name evidence="2" type="ORF">NDU88_006740</name>
</gene>
<sequence length="89" mass="9697">MCCYCRLQPGTGGRINQSTWTSKAKEAAVTGSCVHERGKGRKMAGRGEGKRGRSGSGEERRRTADTATGEEPGHERRREPKGKCPRGLH</sequence>
<dbReference type="Proteomes" id="UP001066276">
    <property type="component" value="Chromosome 6"/>
</dbReference>
<dbReference type="EMBL" id="JANPWB010000010">
    <property type="protein sequence ID" value="KAJ1140387.1"/>
    <property type="molecule type" value="Genomic_DNA"/>
</dbReference>
<proteinExistence type="predicted"/>
<dbReference type="AlphaFoldDB" id="A0AAV7QLZ5"/>
<feature type="compositionally biased region" description="Basic and acidic residues" evidence="1">
    <location>
        <begin position="71"/>
        <end position="82"/>
    </location>
</feature>
<name>A0AAV7QLZ5_PLEWA</name>
<evidence type="ECO:0000256" key="1">
    <source>
        <dbReference type="SAM" id="MobiDB-lite"/>
    </source>
</evidence>
<evidence type="ECO:0000313" key="2">
    <source>
        <dbReference type="EMBL" id="KAJ1140387.1"/>
    </source>
</evidence>
<organism evidence="2 3">
    <name type="scientific">Pleurodeles waltl</name>
    <name type="common">Iberian ribbed newt</name>
    <dbReference type="NCBI Taxonomy" id="8319"/>
    <lineage>
        <taxon>Eukaryota</taxon>
        <taxon>Metazoa</taxon>
        <taxon>Chordata</taxon>
        <taxon>Craniata</taxon>
        <taxon>Vertebrata</taxon>
        <taxon>Euteleostomi</taxon>
        <taxon>Amphibia</taxon>
        <taxon>Batrachia</taxon>
        <taxon>Caudata</taxon>
        <taxon>Salamandroidea</taxon>
        <taxon>Salamandridae</taxon>
        <taxon>Pleurodelinae</taxon>
        <taxon>Pleurodeles</taxon>
    </lineage>
</organism>
<evidence type="ECO:0000313" key="3">
    <source>
        <dbReference type="Proteomes" id="UP001066276"/>
    </source>
</evidence>